<dbReference type="EMBL" id="HACM01010245">
    <property type="protein sequence ID" value="CRZ10687.1"/>
    <property type="molecule type" value="Transcribed_RNA"/>
</dbReference>
<name>A0A0H5RAK3_9EUKA</name>
<proteinExistence type="predicted"/>
<feature type="region of interest" description="Disordered" evidence="1">
    <location>
        <begin position="231"/>
        <end position="263"/>
    </location>
</feature>
<evidence type="ECO:0000256" key="1">
    <source>
        <dbReference type="SAM" id="MobiDB-lite"/>
    </source>
</evidence>
<accession>A0A0H5RAK3</accession>
<reference evidence="2" key="1">
    <citation type="submission" date="2015-04" db="EMBL/GenBank/DDBJ databases">
        <title>The genome sequence of the plant pathogenic Rhizarian Plasmodiophora brassicae reveals insights in its biotrophic life cycle and the origin of chitin synthesis.</title>
        <authorList>
            <person name="Schwelm A."/>
            <person name="Fogelqvist J."/>
            <person name="Knaust A."/>
            <person name="Julke S."/>
            <person name="Lilja T."/>
            <person name="Dhandapani V."/>
            <person name="Bonilla-Rosso G."/>
            <person name="Karlsson M."/>
            <person name="Shevchenko A."/>
            <person name="Choi S.R."/>
            <person name="Kim H.G."/>
            <person name="Park J.Y."/>
            <person name="Lim Y.P."/>
            <person name="Ludwig-Muller J."/>
            <person name="Dixelius C."/>
        </authorList>
    </citation>
    <scope>NUCLEOTIDE SEQUENCE</scope>
    <source>
        <tissue evidence="2">Potato root galls</tissue>
    </source>
</reference>
<evidence type="ECO:0000313" key="2">
    <source>
        <dbReference type="EMBL" id="CRZ10687.1"/>
    </source>
</evidence>
<feature type="compositionally biased region" description="Polar residues" evidence="1">
    <location>
        <begin position="7"/>
        <end position="16"/>
    </location>
</feature>
<dbReference type="AlphaFoldDB" id="A0A0H5RAK3"/>
<feature type="region of interest" description="Disordered" evidence="1">
    <location>
        <begin position="1"/>
        <end position="36"/>
    </location>
</feature>
<sequence>MHRTRRSCTLDQNAGTPPSKDLCEDDSETSVEPCESPAVSIDNEALQIADASRHLLSEATVLSSASIEQMQSAILARAVNDLSERVMYGIQQARTCQAPMICWCCNTITPPPETPLPAGSSLPVFVVSAVPEWLVPALHCGNVQCTGRQLGLQARPKYGEGISYQNAGLLIGLHVRGRWHPISWFLTQSLDNQESISEVNPGLTLQRVTLAILFRVLKPFDDYSNEVTHQLNRSESAGLPGNEENEDSENRDRRLGPQVNQQPLKKPKLYQFEESRRVIPSEELDGNARLLWAESVAIGFYTYSVKIDSKYGIYAMLNGIYVRQSYRRKGFARSAIQDFFRTVAPSICRRKSSDLPVTMALQAPVTKLLLSVMVASLDKSELSNIKCVHANCPLSQSVSVKSWAYMDKCIALDSSERINGKKNLDKAVRLFPDDIPKVVEGW</sequence>
<protein>
    <submittedName>
        <fullName evidence="2">Uncharacterized protein</fullName>
    </submittedName>
</protein>
<organism evidence="2">
    <name type="scientific">Spongospora subterranea</name>
    <dbReference type="NCBI Taxonomy" id="70186"/>
    <lineage>
        <taxon>Eukaryota</taxon>
        <taxon>Sar</taxon>
        <taxon>Rhizaria</taxon>
        <taxon>Endomyxa</taxon>
        <taxon>Phytomyxea</taxon>
        <taxon>Plasmodiophorida</taxon>
        <taxon>Plasmodiophoridae</taxon>
        <taxon>Spongospora</taxon>
    </lineage>
</organism>